<dbReference type="Pfam" id="PF12771">
    <property type="entry name" value="SusD-like_2"/>
    <property type="match status" value="1"/>
</dbReference>
<keyword evidence="2" id="KW-0449">Lipoprotein</keyword>
<comment type="caution">
    <text evidence="2">The sequence shown here is derived from an EMBL/GenBank/DDBJ whole genome shotgun (WGS) entry which is preliminary data.</text>
</comment>
<feature type="chain" id="PRO_5046442796" evidence="1">
    <location>
        <begin position="22"/>
        <end position="504"/>
    </location>
</feature>
<name>A0ABX0QBQ0_9BACT</name>
<proteinExistence type="predicted"/>
<dbReference type="SUPFAM" id="SSF48452">
    <property type="entry name" value="TPR-like"/>
    <property type="match status" value="1"/>
</dbReference>
<dbReference type="Gene3D" id="1.25.40.390">
    <property type="match status" value="1"/>
</dbReference>
<evidence type="ECO:0000256" key="1">
    <source>
        <dbReference type="SAM" id="SignalP"/>
    </source>
</evidence>
<evidence type="ECO:0000313" key="3">
    <source>
        <dbReference type="Proteomes" id="UP000606008"/>
    </source>
</evidence>
<gene>
    <name evidence="2" type="ORF">F7231_06380</name>
</gene>
<dbReference type="InterPro" id="IPR011990">
    <property type="entry name" value="TPR-like_helical_dom_sf"/>
</dbReference>
<dbReference type="RefSeq" id="WP_166691326.1">
    <property type="nucleotide sequence ID" value="NZ_WAEL01000002.1"/>
</dbReference>
<sequence length="504" mass="56014">MISKKIAIGSLALLLAVSSGCKDEFFDVNNNPNQVTAATPELVLPNALANTATYYQTSFTFLNLWMGYWNYSGNYSIATSDKNYQFTNTFNQAVWNNAYTNLKNYNYIERQSLAQNQPNLQAMAKIMKAFHFQILVDTYGNIPYTNALQGLTVAQPKYDTGVAVYEDLFKQLDAALTLFASGETRAAAGETINNPGANDIMFKGDIGKWRRFANTLKLRMILRQSEKAERQSFVQSALAVLKASPYGFLRAGESAAINPGYTNSANQQNPLYATYGRGVNGQPVENNNIYRANLYALSFLINTGDYRTSAFYNPVSGNNFNATNFGTISPLVNSQTSSIGPGILQSPEQPAVILSSFESLFLQAEAVQRSYITGNAKTLYESAIIQSYDYLGIEDEVGTAEDYARQYIDNGNANVNWDLATNKLSLILTQKWVSLNGIAPFEAWSDYRRTGIPAVPISQDPSTSIKQIPSRLLYPQTETQYNETAVREQGTDSQFDKTKIFWIK</sequence>
<keyword evidence="3" id="KW-1185">Reference proteome</keyword>
<reference evidence="3" key="1">
    <citation type="submission" date="2019-09" db="EMBL/GenBank/DDBJ databases">
        <authorList>
            <person name="Jung D.-H."/>
        </authorList>
    </citation>
    <scope>NUCLEOTIDE SEQUENCE [LARGE SCALE GENOMIC DNA]</scope>
    <source>
        <strain evidence="3">JA-25</strain>
    </source>
</reference>
<keyword evidence="1" id="KW-0732">Signal</keyword>
<accession>A0ABX0QBQ0</accession>
<dbReference type="EMBL" id="WAEL01000002">
    <property type="protein sequence ID" value="NID09791.1"/>
    <property type="molecule type" value="Genomic_DNA"/>
</dbReference>
<protein>
    <submittedName>
        <fullName evidence="2">SusD/RagB family nutrient-binding outer membrane lipoprotein</fullName>
    </submittedName>
</protein>
<reference evidence="3" key="2">
    <citation type="submission" date="2023-07" db="EMBL/GenBank/DDBJ databases">
        <authorList>
            <person name="Jung D.-H."/>
        </authorList>
    </citation>
    <scope>NUCLEOTIDE SEQUENCE [LARGE SCALE GENOMIC DNA]</scope>
    <source>
        <strain evidence="3">JA-25</strain>
    </source>
</reference>
<organism evidence="2 3">
    <name type="scientific">Fibrivirga algicola</name>
    <dbReference type="NCBI Taxonomy" id="2950420"/>
    <lineage>
        <taxon>Bacteria</taxon>
        <taxon>Pseudomonadati</taxon>
        <taxon>Bacteroidota</taxon>
        <taxon>Cytophagia</taxon>
        <taxon>Cytophagales</taxon>
        <taxon>Spirosomataceae</taxon>
        <taxon>Fibrivirga</taxon>
    </lineage>
</organism>
<dbReference type="InterPro" id="IPR041662">
    <property type="entry name" value="SusD-like_2"/>
</dbReference>
<feature type="signal peptide" evidence="1">
    <location>
        <begin position="1"/>
        <end position="21"/>
    </location>
</feature>
<dbReference type="Proteomes" id="UP000606008">
    <property type="component" value="Unassembled WGS sequence"/>
</dbReference>
<evidence type="ECO:0000313" key="2">
    <source>
        <dbReference type="EMBL" id="NID09791.1"/>
    </source>
</evidence>
<dbReference type="PROSITE" id="PS51257">
    <property type="entry name" value="PROKAR_LIPOPROTEIN"/>
    <property type="match status" value="1"/>
</dbReference>